<accession>A0ABY8E7F6</accession>
<dbReference type="Gene3D" id="2.40.50.660">
    <property type="match status" value="1"/>
</dbReference>
<feature type="transmembrane region" description="Helical" evidence="1">
    <location>
        <begin position="6"/>
        <end position="27"/>
    </location>
</feature>
<name>A0ABY8E7F6_9FIRM</name>
<protein>
    <submittedName>
        <fullName evidence="2">DUF2500 domain-containing protein</fullName>
    </submittedName>
</protein>
<keyword evidence="1" id="KW-0812">Transmembrane</keyword>
<keyword evidence="1" id="KW-0472">Membrane</keyword>
<proteinExistence type="predicted"/>
<organism evidence="2 3">
    <name type="scientific">Tepidibacter hydrothermalis</name>
    <dbReference type="NCBI Taxonomy" id="3036126"/>
    <lineage>
        <taxon>Bacteria</taxon>
        <taxon>Bacillati</taxon>
        <taxon>Bacillota</taxon>
        <taxon>Clostridia</taxon>
        <taxon>Peptostreptococcales</taxon>
        <taxon>Peptostreptococcaceae</taxon>
        <taxon>Tepidibacter</taxon>
    </lineage>
</organism>
<dbReference type="Pfam" id="PF10694">
    <property type="entry name" value="DUF2500"/>
    <property type="match status" value="1"/>
</dbReference>
<evidence type="ECO:0000256" key="1">
    <source>
        <dbReference type="SAM" id="Phobius"/>
    </source>
</evidence>
<dbReference type="RefSeq" id="WP_277730689.1">
    <property type="nucleotide sequence ID" value="NZ_CP120733.1"/>
</dbReference>
<evidence type="ECO:0000313" key="2">
    <source>
        <dbReference type="EMBL" id="WFD08776.1"/>
    </source>
</evidence>
<dbReference type="EMBL" id="CP120733">
    <property type="protein sequence ID" value="WFD08776.1"/>
    <property type="molecule type" value="Genomic_DNA"/>
</dbReference>
<keyword evidence="1" id="KW-1133">Transmembrane helix</keyword>
<keyword evidence="3" id="KW-1185">Reference proteome</keyword>
<dbReference type="Proteomes" id="UP001222800">
    <property type="component" value="Chromosome"/>
</dbReference>
<dbReference type="InterPro" id="IPR019635">
    <property type="entry name" value="DUF2500"/>
</dbReference>
<reference evidence="2 3" key="1">
    <citation type="submission" date="2023-03" db="EMBL/GenBank/DDBJ databases">
        <title>Complete genome sequence of Tepidibacter sp. SWIR-1, isolated from a deep-sea hydrothermal vent.</title>
        <authorList>
            <person name="Li X."/>
        </authorList>
    </citation>
    <scope>NUCLEOTIDE SEQUENCE [LARGE SCALE GENOMIC DNA]</scope>
    <source>
        <strain evidence="2 3">SWIR-1</strain>
    </source>
</reference>
<sequence length="123" mass="14232">MSSWKITLILIMFMWPAILFIGVMIFLEIRKIRKHKKQPTQTIAATLISKEMIPTSTGGLKSGTVVHIHHYMKFKLENGEEKEFEVLPEQYAVILEGNIGELTFKGDKYLSFYITNINVNREN</sequence>
<gene>
    <name evidence="2" type="ORF">P4S50_10235</name>
</gene>
<evidence type="ECO:0000313" key="3">
    <source>
        <dbReference type="Proteomes" id="UP001222800"/>
    </source>
</evidence>